<keyword evidence="1" id="KW-0472">Membrane</keyword>
<comment type="caution">
    <text evidence="3">The sequence shown here is derived from an EMBL/GenBank/DDBJ whole genome shotgun (WGS) entry which is preliminary data.</text>
</comment>
<proteinExistence type="predicted"/>
<organism evidence="3 4">
    <name type="scientific">Seminavis robusta</name>
    <dbReference type="NCBI Taxonomy" id="568900"/>
    <lineage>
        <taxon>Eukaryota</taxon>
        <taxon>Sar</taxon>
        <taxon>Stramenopiles</taxon>
        <taxon>Ochrophyta</taxon>
        <taxon>Bacillariophyta</taxon>
        <taxon>Bacillariophyceae</taxon>
        <taxon>Bacillariophycidae</taxon>
        <taxon>Naviculales</taxon>
        <taxon>Naviculaceae</taxon>
        <taxon>Seminavis</taxon>
    </lineage>
</organism>
<evidence type="ECO:0000313" key="3">
    <source>
        <dbReference type="EMBL" id="CAB9529582.1"/>
    </source>
</evidence>
<evidence type="ECO:0000313" key="4">
    <source>
        <dbReference type="Proteomes" id="UP001153069"/>
    </source>
</evidence>
<keyword evidence="1" id="KW-1133">Transmembrane helix</keyword>
<keyword evidence="2" id="KW-0732">Signal</keyword>
<feature type="signal peptide" evidence="2">
    <location>
        <begin position="1"/>
        <end position="25"/>
    </location>
</feature>
<keyword evidence="1" id="KW-0812">Transmembrane</keyword>
<dbReference type="EMBL" id="CAICTM010002549">
    <property type="protein sequence ID" value="CAB9529582.1"/>
    <property type="molecule type" value="Genomic_DNA"/>
</dbReference>
<dbReference type="Proteomes" id="UP001153069">
    <property type="component" value="Unassembled WGS sequence"/>
</dbReference>
<feature type="transmembrane region" description="Helical" evidence="1">
    <location>
        <begin position="140"/>
        <end position="159"/>
    </location>
</feature>
<evidence type="ECO:0008006" key="5">
    <source>
        <dbReference type="Google" id="ProtNLM"/>
    </source>
</evidence>
<evidence type="ECO:0000256" key="1">
    <source>
        <dbReference type="SAM" id="Phobius"/>
    </source>
</evidence>
<accession>A0A9N8EWR2</accession>
<feature type="chain" id="PRO_5040231295" description="CSC1/OSCA1-like N-terminal transmembrane domain-containing protein" evidence="2">
    <location>
        <begin position="26"/>
        <end position="186"/>
    </location>
</feature>
<keyword evidence="4" id="KW-1185">Reference proteome</keyword>
<sequence>MSFAKISSIAILGLLVGHFATYCCAEVTFDIITLSPLLWNETVQDVGNEIVDVVVLDRPLKHFNEKLARHFYAMVSAACILTVLNMAVPIVWMFRQYRRKTPPYQPIQFTKLENRNDTGIYAPIPPNPWRLGHYKYMQGAFAYTFFYTIFVITGFLFIYSCKQFVRTLQRWIPSISEESIFYSHWE</sequence>
<feature type="transmembrane region" description="Helical" evidence="1">
    <location>
        <begin position="71"/>
        <end position="94"/>
    </location>
</feature>
<evidence type="ECO:0000256" key="2">
    <source>
        <dbReference type="SAM" id="SignalP"/>
    </source>
</evidence>
<name>A0A9N8EWR2_9STRA</name>
<protein>
    <recommendedName>
        <fullName evidence="5">CSC1/OSCA1-like N-terminal transmembrane domain-containing protein</fullName>
    </recommendedName>
</protein>
<dbReference type="AlphaFoldDB" id="A0A9N8EWR2"/>
<reference evidence="3" key="1">
    <citation type="submission" date="2020-06" db="EMBL/GenBank/DDBJ databases">
        <authorList>
            <consortium name="Plant Systems Biology data submission"/>
        </authorList>
    </citation>
    <scope>NUCLEOTIDE SEQUENCE</scope>
    <source>
        <strain evidence="3">D6</strain>
    </source>
</reference>
<gene>
    <name evidence="3" type="ORF">SEMRO_2551_G330970.1</name>
</gene>